<dbReference type="Proteomes" id="UP000688137">
    <property type="component" value="Unassembled WGS sequence"/>
</dbReference>
<accession>A0A8S1P547</accession>
<protein>
    <recommendedName>
        <fullName evidence="2 6">Malate dehydrogenase</fullName>
        <ecNumber evidence="2 6">1.1.1.37</ecNumber>
    </recommendedName>
</protein>
<dbReference type="InterPro" id="IPR010945">
    <property type="entry name" value="Malate_DH_type2"/>
</dbReference>
<dbReference type="GO" id="GO:0030060">
    <property type="term" value="F:L-malate dehydrogenase (NAD+) activity"/>
    <property type="evidence" value="ECO:0007669"/>
    <property type="project" value="UniProtKB-EC"/>
</dbReference>
<dbReference type="InterPro" id="IPR001236">
    <property type="entry name" value="Lactate/malate_DH_N"/>
</dbReference>
<proteinExistence type="inferred from homology"/>
<dbReference type="PANTHER" id="PTHR23382">
    <property type="entry name" value="MALATE DEHYDROGENASE"/>
    <property type="match status" value="1"/>
</dbReference>
<evidence type="ECO:0000259" key="7">
    <source>
        <dbReference type="Pfam" id="PF00056"/>
    </source>
</evidence>
<keyword evidence="3 5" id="KW-0560">Oxidoreductase</keyword>
<evidence type="ECO:0000259" key="8">
    <source>
        <dbReference type="Pfam" id="PF02866"/>
    </source>
</evidence>
<dbReference type="Pfam" id="PF00056">
    <property type="entry name" value="Ldh_1_N"/>
    <property type="match status" value="1"/>
</dbReference>
<gene>
    <name evidence="9" type="ORF">PPRIM_AZ9-3.1.T1060076</name>
</gene>
<dbReference type="GO" id="GO:0006099">
    <property type="term" value="P:tricarboxylic acid cycle"/>
    <property type="evidence" value="ECO:0007669"/>
    <property type="project" value="UniProtKB-KW"/>
</dbReference>
<reference evidence="9" key="1">
    <citation type="submission" date="2021-01" db="EMBL/GenBank/DDBJ databases">
        <authorList>
            <consortium name="Genoscope - CEA"/>
            <person name="William W."/>
        </authorList>
    </citation>
    <scope>NUCLEOTIDE SEQUENCE</scope>
</reference>
<name>A0A8S1P547_PARPR</name>
<dbReference type="FunFam" id="3.40.50.720:FF:000010">
    <property type="entry name" value="Malate dehydrogenase"/>
    <property type="match status" value="1"/>
</dbReference>
<dbReference type="PROSITE" id="PS00068">
    <property type="entry name" value="MDH"/>
    <property type="match status" value="1"/>
</dbReference>
<comment type="similarity">
    <text evidence="1">Belongs to the LDH/MDH superfamily. MDH type 2 family.</text>
</comment>
<dbReference type="PIRSF" id="PIRSF000102">
    <property type="entry name" value="Lac_mal_DH"/>
    <property type="match status" value="1"/>
</dbReference>
<organism evidence="9 10">
    <name type="scientific">Paramecium primaurelia</name>
    <dbReference type="NCBI Taxonomy" id="5886"/>
    <lineage>
        <taxon>Eukaryota</taxon>
        <taxon>Sar</taxon>
        <taxon>Alveolata</taxon>
        <taxon>Ciliophora</taxon>
        <taxon>Intramacronucleata</taxon>
        <taxon>Oligohymenophorea</taxon>
        <taxon>Peniculida</taxon>
        <taxon>Parameciidae</taxon>
        <taxon>Paramecium</taxon>
    </lineage>
</organism>
<dbReference type="NCBIfam" id="NF003916">
    <property type="entry name" value="PRK05442.1"/>
    <property type="match status" value="1"/>
</dbReference>
<keyword evidence="4 6" id="KW-0520">NAD</keyword>
<evidence type="ECO:0000256" key="2">
    <source>
        <dbReference type="ARBA" id="ARBA00012995"/>
    </source>
</evidence>
<dbReference type="InterPro" id="IPR022383">
    <property type="entry name" value="Lactate/malate_DH_C"/>
</dbReference>
<dbReference type="FunFam" id="3.90.110.10:FF:000002">
    <property type="entry name" value="Malate dehydrogenase"/>
    <property type="match status" value="1"/>
</dbReference>
<dbReference type="EC" id="1.1.1.37" evidence="2 6"/>
<dbReference type="NCBIfam" id="TIGR01759">
    <property type="entry name" value="MalateDH-SF1"/>
    <property type="match status" value="1"/>
</dbReference>
<comment type="catalytic activity">
    <reaction evidence="6">
        <text>(S)-malate + NAD(+) = oxaloacetate + NADH + H(+)</text>
        <dbReference type="Rhea" id="RHEA:21432"/>
        <dbReference type="ChEBI" id="CHEBI:15378"/>
        <dbReference type="ChEBI" id="CHEBI:15589"/>
        <dbReference type="ChEBI" id="CHEBI:16452"/>
        <dbReference type="ChEBI" id="CHEBI:57540"/>
        <dbReference type="ChEBI" id="CHEBI:57945"/>
        <dbReference type="EC" id="1.1.1.37"/>
    </reaction>
</comment>
<evidence type="ECO:0000256" key="5">
    <source>
        <dbReference type="RuleBase" id="RU003369"/>
    </source>
</evidence>
<keyword evidence="10" id="KW-1185">Reference proteome</keyword>
<dbReference type="Pfam" id="PF02866">
    <property type="entry name" value="Ldh_1_C"/>
    <property type="match status" value="1"/>
</dbReference>
<evidence type="ECO:0000313" key="10">
    <source>
        <dbReference type="Proteomes" id="UP000688137"/>
    </source>
</evidence>
<dbReference type="InterPro" id="IPR001252">
    <property type="entry name" value="Malate_DH_AS"/>
</dbReference>
<dbReference type="EMBL" id="CAJJDM010000109">
    <property type="protein sequence ID" value="CAD8098153.1"/>
    <property type="molecule type" value="Genomic_DNA"/>
</dbReference>
<keyword evidence="6" id="KW-0816">Tricarboxylic acid cycle</keyword>
<dbReference type="AlphaFoldDB" id="A0A8S1P547"/>
<feature type="domain" description="Lactate/malate dehydrogenase N-terminal" evidence="7">
    <location>
        <begin position="9"/>
        <end position="153"/>
    </location>
</feature>
<sequence length="320" mass="35405">MEVQQSLTVCVTGAAGQIAYSFIPLLLSGQVFGQVKINLRLLDIPKMETALKGVVMEIEDCAYPLIGDIQTGSNPKELFKNCDLIVFLGGFPRLPGMERKDLLQKNANIFKEQGEALQEVGKEDVKCVVVANPANTNCLILSRYATKIPRQNFTCLTRLDQNRAYAQVALTLNKPLNSLKNIIIWGNHSTTQYPSIEHATVEGQSFVLPDQGQFIERIQKRGAEVLNARGNSSVFSAANAVKDHIKDWYNGREDTLLSLGVLSNGEYGVQSGLCFSYPIRCLGAFKYEIVGNLQLSDFSKQKLKVTEEELIQEQGLAESI</sequence>
<evidence type="ECO:0000313" key="9">
    <source>
        <dbReference type="EMBL" id="CAD8098153.1"/>
    </source>
</evidence>
<evidence type="ECO:0000256" key="6">
    <source>
        <dbReference type="RuleBase" id="RU003405"/>
    </source>
</evidence>
<dbReference type="GO" id="GO:0006108">
    <property type="term" value="P:malate metabolic process"/>
    <property type="evidence" value="ECO:0007669"/>
    <property type="project" value="InterPro"/>
</dbReference>
<dbReference type="OMA" id="GMIGSNM"/>
<comment type="caution">
    <text evidence="9">The sequence shown here is derived from an EMBL/GenBank/DDBJ whole genome shotgun (WGS) entry which is preliminary data.</text>
</comment>
<evidence type="ECO:0000256" key="1">
    <source>
        <dbReference type="ARBA" id="ARBA00009613"/>
    </source>
</evidence>
<evidence type="ECO:0000256" key="4">
    <source>
        <dbReference type="ARBA" id="ARBA00023027"/>
    </source>
</evidence>
<feature type="domain" description="Lactate/malate dehydrogenase C-terminal" evidence="8">
    <location>
        <begin position="157"/>
        <end position="313"/>
    </location>
</feature>
<evidence type="ECO:0000256" key="3">
    <source>
        <dbReference type="ARBA" id="ARBA00023002"/>
    </source>
</evidence>
<dbReference type="InterPro" id="IPR001557">
    <property type="entry name" value="L-lactate/malate_DH"/>
</dbReference>